<sequence length="330" mass="38457">MRRQQGKFTDLACKESSRTNQGKAIVPFSCIQGARRRETLWSDRQSRVKHVSCIPERCHLTNIRAEAATPEARSSSKEKKRKRKKMRREEEEGEGKKIEKRSDPCDQEVDSDNDPDVDDVPDVIYDEDVNDNGNINAPSVGNQMRSIVIHNNPRPHMSLIDPDAVHIAEFPENPEILPTHRLAVNSDPEELFVGQRYESKEECVFAIKRYSMNISVDYKVAVSKPTLYIRECWKSAEGCNWRMCEIRKFFGPYTNTSTRMTEDHRKLDSKTICTCIMPMVKDMPTIKDLVLIAEMQARFQYRVSYRKAWITKQIAMEQLYRDFDTLYNYL</sequence>
<evidence type="ECO:0000313" key="2">
    <source>
        <dbReference type="EMBL" id="KAK5785677.1"/>
    </source>
</evidence>
<accession>A0ABR0N525</accession>
<name>A0ABR0N525_GOSAR</name>
<feature type="compositionally biased region" description="Acidic residues" evidence="1">
    <location>
        <begin position="105"/>
        <end position="130"/>
    </location>
</feature>
<evidence type="ECO:0000313" key="3">
    <source>
        <dbReference type="Proteomes" id="UP001358586"/>
    </source>
</evidence>
<dbReference type="EMBL" id="JARKNE010000011">
    <property type="protein sequence ID" value="KAK5785677.1"/>
    <property type="molecule type" value="Genomic_DNA"/>
</dbReference>
<dbReference type="Proteomes" id="UP001358586">
    <property type="component" value="Chromosome 11"/>
</dbReference>
<protein>
    <recommendedName>
        <fullName evidence="4">Transposase MuDR plant domain-containing protein</fullName>
    </recommendedName>
</protein>
<proteinExistence type="predicted"/>
<evidence type="ECO:0000256" key="1">
    <source>
        <dbReference type="SAM" id="MobiDB-lite"/>
    </source>
</evidence>
<keyword evidence="3" id="KW-1185">Reference proteome</keyword>
<organism evidence="2 3">
    <name type="scientific">Gossypium arboreum</name>
    <name type="common">Tree cotton</name>
    <name type="synonym">Gossypium nanking</name>
    <dbReference type="NCBI Taxonomy" id="29729"/>
    <lineage>
        <taxon>Eukaryota</taxon>
        <taxon>Viridiplantae</taxon>
        <taxon>Streptophyta</taxon>
        <taxon>Embryophyta</taxon>
        <taxon>Tracheophyta</taxon>
        <taxon>Spermatophyta</taxon>
        <taxon>Magnoliopsida</taxon>
        <taxon>eudicotyledons</taxon>
        <taxon>Gunneridae</taxon>
        <taxon>Pentapetalae</taxon>
        <taxon>rosids</taxon>
        <taxon>malvids</taxon>
        <taxon>Malvales</taxon>
        <taxon>Malvaceae</taxon>
        <taxon>Malvoideae</taxon>
        <taxon>Gossypium</taxon>
    </lineage>
</organism>
<feature type="region of interest" description="Disordered" evidence="1">
    <location>
        <begin position="65"/>
        <end position="138"/>
    </location>
</feature>
<evidence type="ECO:0008006" key="4">
    <source>
        <dbReference type="Google" id="ProtNLM"/>
    </source>
</evidence>
<gene>
    <name evidence="2" type="ORF">PVK06_040283</name>
</gene>
<feature type="compositionally biased region" description="Basic and acidic residues" evidence="1">
    <location>
        <begin position="87"/>
        <end position="104"/>
    </location>
</feature>
<comment type="caution">
    <text evidence="2">The sequence shown here is derived from an EMBL/GenBank/DDBJ whole genome shotgun (WGS) entry which is preliminary data.</text>
</comment>
<reference evidence="2 3" key="1">
    <citation type="submission" date="2023-03" db="EMBL/GenBank/DDBJ databases">
        <title>WGS of Gossypium arboreum.</title>
        <authorList>
            <person name="Yu D."/>
        </authorList>
    </citation>
    <scope>NUCLEOTIDE SEQUENCE [LARGE SCALE GENOMIC DNA]</scope>
    <source>
        <tissue evidence="2">Leaf</tissue>
    </source>
</reference>